<comment type="cofactor">
    <cofactor evidence="1">
        <name>Mg(2+)</name>
        <dbReference type="ChEBI" id="CHEBI:18420"/>
    </cofactor>
</comment>
<dbReference type="PANTHER" id="PTHR32308">
    <property type="entry name" value="LYASE BETA SUBUNIT, PUTATIVE (AFU_ORTHOLOGUE AFUA_4G13030)-RELATED"/>
    <property type="match status" value="1"/>
</dbReference>
<dbReference type="Gene3D" id="3.20.20.60">
    <property type="entry name" value="Phosphoenolpyruvate-binding domains"/>
    <property type="match status" value="1"/>
</dbReference>
<dbReference type="InterPro" id="IPR040442">
    <property type="entry name" value="Pyrv_kinase-like_dom_sf"/>
</dbReference>
<organism evidence="7 8">
    <name type="scientific">Micrococcus luteus</name>
    <name type="common">Micrococcus lysodeikticus</name>
    <dbReference type="NCBI Taxonomy" id="1270"/>
    <lineage>
        <taxon>Bacteria</taxon>
        <taxon>Bacillati</taxon>
        <taxon>Actinomycetota</taxon>
        <taxon>Actinomycetes</taxon>
        <taxon>Micrococcales</taxon>
        <taxon>Micrococcaceae</taxon>
        <taxon>Micrococcus</taxon>
    </lineage>
</organism>
<evidence type="ECO:0000256" key="2">
    <source>
        <dbReference type="ARBA" id="ARBA00022723"/>
    </source>
</evidence>
<accession>A0ABD7MAQ4</accession>
<sequence length="304" mass="32849">MALADLTFVAPLFVPGNVPHRFEKALHSGADAIIIDLEDAVAFSDKQRARDAVAQYFRDTPRHALDAQPPARGVRLNAAGTEEFTLDIDCLREVHGEVDFLVLPMVHGPADLDALRDALSFAAPSLQEAVVALVESSAGVLNSSAIADHRCVQRLAFGSADLSSELGIEPTPMEEEFLLARSQLVLASAAAGLAGPLDGPHLNVRDTDGLRARTRAARDLGMKGKLSIHPAQVPHVIDALAPSQEQYDQARLIVESFEASETRGMSSIRLDDGTFIDYPIAERARRIVRAYEHVHPCRSEPNSA</sequence>
<feature type="binding site" evidence="4">
    <location>
        <position position="75"/>
    </location>
    <ligand>
        <name>substrate</name>
    </ligand>
</feature>
<dbReference type="PANTHER" id="PTHR32308:SF10">
    <property type="entry name" value="CITRATE LYASE SUBUNIT BETA"/>
    <property type="match status" value="1"/>
</dbReference>
<evidence type="ECO:0000256" key="4">
    <source>
        <dbReference type="PIRSR" id="PIRSR015582-1"/>
    </source>
</evidence>
<keyword evidence="7" id="KW-0456">Lyase</keyword>
<gene>
    <name evidence="7" type="ORF">SAMN04487849_11735</name>
</gene>
<evidence type="ECO:0000313" key="7">
    <source>
        <dbReference type="EMBL" id="SHL88443.1"/>
    </source>
</evidence>
<dbReference type="Proteomes" id="UP000184253">
    <property type="component" value="Unassembled WGS sequence"/>
</dbReference>
<feature type="binding site" evidence="5">
    <location>
        <position position="161"/>
    </location>
    <ligand>
        <name>Mg(2+)</name>
        <dbReference type="ChEBI" id="CHEBI:18420"/>
    </ligand>
</feature>
<dbReference type="Pfam" id="PF03328">
    <property type="entry name" value="HpcH_HpaI"/>
    <property type="match status" value="1"/>
</dbReference>
<keyword evidence="3 5" id="KW-0460">Magnesium</keyword>
<evidence type="ECO:0000256" key="3">
    <source>
        <dbReference type="ARBA" id="ARBA00022842"/>
    </source>
</evidence>
<proteinExistence type="predicted"/>
<evidence type="ECO:0000256" key="1">
    <source>
        <dbReference type="ARBA" id="ARBA00001946"/>
    </source>
</evidence>
<dbReference type="InterPro" id="IPR005000">
    <property type="entry name" value="Aldolase/citrate-lyase_domain"/>
</dbReference>
<evidence type="ECO:0000259" key="6">
    <source>
        <dbReference type="Pfam" id="PF03328"/>
    </source>
</evidence>
<dbReference type="EMBL" id="FRCE01000017">
    <property type="protein sequence ID" value="SHL88443.1"/>
    <property type="molecule type" value="Genomic_DNA"/>
</dbReference>
<comment type="caution">
    <text evidence="7">The sequence shown here is derived from an EMBL/GenBank/DDBJ whole genome shotgun (WGS) entry which is preliminary data.</text>
</comment>
<feature type="binding site" evidence="5">
    <location>
        <position position="135"/>
    </location>
    <ligand>
        <name>Mg(2+)</name>
        <dbReference type="ChEBI" id="CHEBI:18420"/>
    </ligand>
</feature>
<dbReference type="PIRSF" id="PIRSF015582">
    <property type="entry name" value="Cit_lyase_B"/>
    <property type="match status" value="1"/>
</dbReference>
<dbReference type="GO" id="GO:0046872">
    <property type="term" value="F:metal ion binding"/>
    <property type="evidence" value="ECO:0007669"/>
    <property type="project" value="UniProtKB-KW"/>
</dbReference>
<dbReference type="InterPro" id="IPR015813">
    <property type="entry name" value="Pyrv/PenolPyrv_kinase-like_dom"/>
</dbReference>
<dbReference type="GO" id="GO:0016829">
    <property type="term" value="F:lyase activity"/>
    <property type="evidence" value="ECO:0007669"/>
    <property type="project" value="UniProtKB-KW"/>
</dbReference>
<keyword evidence="2 5" id="KW-0479">Metal-binding</keyword>
<evidence type="ECO:0000256" key="5">
    <source>
        <dbReference type="PIRSR" id="PIRSR015582-2"/>
    </source>
</evidence>
<dbReference type="AlphaFoldDB" id="A0ABD7MAQ4"/>
<feature type="domain" description="HpcH/HpaI aldolase/citrate lyase" evidence="6">
    <location>
        <begin position="12"/>
        <end position="230"/>
    </location>
</feature>
<dbReference type="SUPFAM" id="SSF51621">
    <property type="entry name" value="Phosphoenolpyruvate/pyruvate domain"/>
    <property type="match status" value="1"/>
</dbReference>
<protein>
    <submittedName>
        <fullName evidence="7">Citrate lyase subunit beta / citryl-CoA lyase</fullName>
    </submittedName>
</protein>
<feature type="binding site" evidence="4">
    <location>
        <position position="135"/>
    </location>
    <ligand>
        <name>substrate</name>
    </ligand>
</feature>
<dbReference type="RefSeq" id="WP_073117403.1">
    <property type="nucleotide sequence ID" value="NZ_FRCE01000017.1"/>
</dbReference>
<name>A0ABD7MAQ4_MICLU</name>
<reference evidence="7 8" key="1">
    <citation type="submission" date="2016-11" db="EMBL/GenBank/DDBJ databases">
        <authorList>
            <person name="Varghese N."/>
            <person name="Submissions S."/>
        </authorList>
    </citation>
    <scope>NUCLEOTIDE SEQUENCE [LARGE SCALE GENOMIC DNA]</scope>
    <source>
        <strain evidence="7 8">VTM4R57</strain>
    </source>
</reference>
<dbReference type="InterPro" id="IPR011206">
    <property type="entry name" value="Citrate_lyase_beta/mcl1/mcl2"/>
</dbReference>
<evidence type="ECO:0000313" key="8">
    <source>
        <dbReference type="Proteomes" id="UP000184253"/>
    </source>
</evidence>